<evidence type="ECO:0000313" key="2">
    <source>
        <dbReference type="Proteomes" id="UP001150581"/>
    </source>
</evidence>
<organism evidence="1 2">
    <name type="scientific">Kickxella alabastrina</name>
    <dbReference type="NCBI Taxonomy" id="61397"/>
    <lineage>
        <taxon>Eukaryota</taxon>
        <taxon>Fungi</taxon>
        <taxon>Fungi incertae sedis</taxon>
        <taxon>Zoopagomycota</taxon>
        <taxon>Kickxellomycotina</taxon>
        <taxon>Kickxellomycetes</taxon>
        <taxon>Kickxellales</taxon>
        <taxon>Kickxellaceae</taxon>
        <taxon>Kickxella</taxon>
    </lineage>
</organism>
<gene>
    <name evidence="1" type="ORF">LPJ66_007881</name>
</gene>
<name>A0ACC1I7V1_9FUNG</name>
<protein>
    <submittedName>
        <fullName evidence="1">Uncharacterized protein</fullName>
    </submittedName>
</protein>
<accession>A0ACC1I7V1</accession>
<keyword evidence="2" id="KW-1185">Reference proteome</keyword>
<reference evidence="1" key="1">
    <citation type="submission" date="2022-07" db="EMBL/GenBank/DDBJ databases">
        <title>Phylogenomic reconstructions and comparative analyses of Kickxellomycotina fungi.</title>
        <authorList>
            <person name="Reynolds N.K."/>
            <person name="Stajich J.E."/>
            <person name="Barry K."/>
            <person name="Grigoriev I.V."/>
            <person name="Crous P."/>
            <person name="Smith M.E."/>
        </authorList>
    </citation>
    <scope>NUCLEOTIDE SEQUENCE</scope>
    <source>
        <strain evidence="1">Benny 63K</strain>
    </source>
</reference>
<evidence type="ECO:0000313" key="1">
    <source>
        <dbReference type="EMBL" id="KAJ1889719.1"/>
    </source>
</evidence>
<comment type="caution">
    <text evidence="1">The sequence shown here is derived from an EMBL/GenBank/DDBJ whole genome shotgun (WGS) entry which is preliminary data.</text>
</comment>
<proteinExistence type="predicted"/>
<sequence length="249" mass="27900">MTFILQAETVLQWEKLTYKVATMVNKSAAYRVILNEINGEVRAGETIAIIGASGAGKTTLLTIEETLDYVSKLHLPNSLHTAKDKRDRVAKIIKQLRLESVRKSQIGDMKVCGVSSGERKRVSIGTELLPNPSLIFLDEPTSGLDSNSSQLVVELVKQIVNERRTAALITIHQPSARIFNLFDKAILLSQGHLVYFADLSLDSCSEDTLAESKMRVASLVYSFMHYKSRYTRDERVIYKYLCNQDVATE</sequence>
<dbReference type="EMBL" id="JANBPG010001488">
    <property type="protein sequence ID" value="KAJ1889719.1"/>
    <property type="molecule type" value="Genomic_DNA"/>
</dbReference>
<dbReference type="Proteomes" id="UP001150581">
    <property type="component" value="Unassembled WGS sequence"/>
</dbReference>